<dbReference type="Pfam" id="PF01810">
    <property type="entry name" value="LysE"/>
    <property type="match status" value="1"/>
</dbReference>
<comment type="caution">
    <text evidence="7">The sequence shown here is derived from an EMBL/GenBank/DDBJ whole genome shotgun (WGS) entry which is preliminary data.</text>
</comment>
<sequence length="207" mass="22777">MLDLTLFALFIPTFFVVSITQSMCMTLALTLGMSIGVKRTMWMMFGELLGVAIVAVSAVIGVSTIMLQYPFIFQILKWVGGLYLMWLGLNMWLNRGKLALSSLPQEQQTISRKQLFNQGLVTAVANPKGWAFMISLLPPFINPELSMPLQLTVLVAIIMVSEFVCMMLYASGGKTLANLLKSENNVTKMNKISGTLMVAVGVWLALG</sequence>
<accession>A0ABT5FEM0</accession>
<feature type="transmembrane region" description="Helical" evidence="6">
    <location>
        <begin position="75"/>
        <end position="94"/>
    </location>
</feature>
<proteinExistence type="predicted"/>
<evidence type="ECO:0000313" key="7">
    <source>
        <dbReference type="EMBL" id="MDC2889979.1"/>
    </source>
</evidence>
<organism evidence="7 8">
    <name type="scientific">Psychrosphaera algicola</name>
    <dbReference type="NCBI Taxonomy" id="3023714"/>
    <lineage>
        <taxon>Bacteria</taxon>
        <taxon>Pseudomonadati</taxon>
        <taxon>Pseudomonadota</taxon>
        <taxon>Gammaproteobacteria</taxon>
        <taxon>Alteromonadales</taxon>
        <taxon>Pseudoalteromonadaceae</taxon>
        <taxon>Psychrosphaera</taxon>
    </lineage>
</organism>
<dbReference type="InterPro" id="IPR001123">
    <property type="entry name" value="LeuE-type"/>
</dbReference>
<keyword evidence="8" id="KW-1185">Reference proteome</keyword>
<reference evidence="7 8" key="1">
    <citation type="submission" date="2023-01" db="EMBL/GenBank/DDBJ databases">
        <title>Psychrosphaera sp. nov., isolated from marine algae.</title>
        <authorList>
            <person name="Bayburt H."/>
            <person name="Choi B.J."/>
            <person name="Kim J.M."/>
            <person name="Choi D.G."/>
            <person name="Jeon C.O."/>
        </authorList>
    </citation>
    <scope>NUCLEOTIDE SEQUENCE [LARGE SCALE GENOMIC DNA]</scope>
    <source>
        <strain evidence="7 8">G1-22</strain>
    </source>
</reference>
<gene>
    <name evidence="7" type="ORF">PN838_15930</name>
</gene>
<evidence type="ECO:0000256" key="2">
    <source>
        <dbReference type="ARBA" id="ARBA00022475"/>
    </source>
</evidence>
<evidence type="ECO:0000256" key="4">
    <source>
        <dbReference type="ARBA" id="ARBA00022989"/>
    </source>
</evidence>
<evidence type="ECO:0000256" key="6">
    <source>
        <dbReference type="SAM" id="Phobius"/>
    </source>
</evidence>
<keyword evidence="5 6" id="KW-0472">Membrane</keyword>
<evidence type="ECO:0000256" key="5">
    <source>
        <dbReference type="ARBA" id="ARBA00023136"/>
    </source>
</evidence>
<dbReference type="EMBL" id="JAQOMS010000002">
    <property type="protein sequence ID" value="MDC2889979.1"/>
    <property type="molecule type" value="Genomic_DNA"/>
</dbReference>
<keyword evidence="3 6" id="KW-0812">Transmembrane</keyword>
<protein>
    <submittedName>
        <fullName evidence="7">LysE family translocator</fullName>
    </submittedName>
</protein>
<feature type="transmembrane region" description="Helical" evidence="6">
    <location>
        <begin position="6"/>
        <end position="36"/>
    </location>
</feature>
<comment type="subcellular location">
    <subcellularLocation>
        <location evidence="1">Cell membrane</location>
        <topology evidence="1">Multi-pass membrane protein</topology>
    </subcellularLocation>
</comment>
<dbReference type="Proteomes" id="UP001528411">
    <property type="component" value="Unassembled WGS sequence"/>
</dbReference>
<evidence type="ECO:0000313" key="8">
    <source>
        <dbReference type="Proteomes" id="UP001528411"/>
    </source>
</evidence>
<dbReference type="RefSeq" id="WP_272181289.1">
    <property type="nucleotide sequence ID" value="NZ_JAQOMS010000002.1"/>
</dbReference>
<keyword evidence="2" id="KW-1003">Cell membrane</keyword>
<feature type="transmembrane region" description="Helical" evidence="6">
    <location>
        <begin position="149"/>
        <end position="169"/>
    </location>
</feature>
<dbReference type="PANTHER" id="PTHR30086">
    <property type="entry name" value="ARGININE EXPORTER PROTEIN ARGO"/>
    <property type="match status" value="1"/>
</dbReference>
<feature type="transmembrane region" description="Helical" evidence="6">
    <location>
        <begin position="48"/>
        <end position="69"/>
    </location>
</feature>
<dbReference type="PANTHER" id="PTHR30086:SF5">
    <property type="entry name" value="HOMOGENTISATE EXPORT PROTEIN"/>
    <property type="match status" value="1"/>
</dbReference>
<evidence type="ECO:0000256" key="1">
    <source>
        <dbReference type="ARBA" id="ARBA00004651"/>
    </source>
</evidence>
<feature type="transmembrane region" description="Helical" evidence="6">
    <location>
        <begin position="115"/>
        <end position="137"/>
    </location>
</feature>
<name>A0ABT5FEM0_9GAMM</name>
<evidence type="ECO:0000256" key="3">
    <source>
        <dbReference type="ARBA" id="ARBA00022692"/>
    </source>
</evidence>
<dbReference type="PIRSF" id="PIRSF006324">
    <property type="entry name" value="LeuE"/>
    <property type="match status" value="1"/>
</dbReference>
<keyword evidence="4 6" id="KW-1133">Transmembrane helix</keyword>